<accession>A0A2A9CPK0</accession>
<evidence type="ECO:0000313" key="2">
    <source>
        <dbReference type="EMBL" id="PFG16377.1"/>
    </source>
</evidence>
<proteinExistence type="predicted"/>
<dbReference type="AlphaFoldDB" id="A0A2A9CPK0"/>
<comment type="caution">
    <text evidence="2">The sequence shown here is derived from an EMBL/GenBank/DDBJ whole genome shotgun (WGS) entry which is preliminary data.</text>
</comment>
<organism evidence="2 3">
    <name type="scientific">Propionicimonas paludicola</name>
    <dbReference type="NCBI Taxonomy" id="185243"/>
    <lineage>
        <taxon>Bacteria</taxon>
        <taxon>Bacillati</taxon>
        <taxon>Actinomycetota</taxon>
        <taxon>Actinomycetes</taxon>
        <taxon>Propionibacteriales</taxon>
        <taxon>Nocardioidaceae</taxon>
        <taxon>Propionicimonas</taxon>
    </lineage>
</organism>
<gene>
    <name evidence="2" type="ORF">ATK74_0914</name>
</gene>
<protein>
    <recommendedName>
        <fullName evidence="1">GyrI-like small molecule binding domain-containing protein</fullName>
    </recommendedName>
</protein>
<evidence type="ECO:0000313" key="3">
    <source>
        <dbReference type="Proteomes" id="UP000226079"/>
    </source>
</evidence>
<keyword evidence="3" id="KW-1185">Reference proteome</keyword>
<evidence type="ECO:0000259" key="1">
    <source>
        <dbReference type="Pfam" id="PF06445"/>
    </source>
</evidence>
<dbReference type="InterPro" id="IPR029442">
    <property type="entry name" value="GyrI-like"/>
</dbReference>
<feature type="domain" description="GyrI-like small molecule binding" evidence="1">
    <location>
        <begin position="20"/>
        <end position="197"/>
    </location>
</feature>
<dbReference type="SUPFAM" id="SSF55136">
    <property type="entry name" value="Probable bacterial effector-binding domain"/>
    <property type="match status" value="1"/>
</dbReference>
<dbReference type="Pfam" id="PF06445">
    <property type="entry name" value="GyrI-like"/>
    <property type="match status" value="1"/>
</dbReference>
<sequence>MEKIDFKKSLPSYTARTGVFEVVDVPPLNYLMIDGHGDPNAGGPFNEAIGALFSVGYKLKFTSKNEFGRDYTVMPLEGLWSSDDPSTFTTALDKSTWDWTLLMMVPDWITADVFEATRDVVRTKVGPAIDRLRLETLDEGRCVQILHLGSFDDEAETLHRLHTQFVPDNGLRLRGRHHEIYLSDFTKTAPAKLRTILRQPIDEAMRG</sequence>
<dbReference type="InterPro" id="IPR008319">
    <property type="entry name" value="GyrI-like_CCH_Lin2189-like"/>
</dbReference>
<dbReference type="Proteomes" id="UP000226079">
    <property type="component" value="Unassembled WGS sequence"/>
</dbReference>
<reference evidence="2 3" key="1">
    <citation type="submission" date="2017-10" db="EMBL/GenBank/DDBJ databases">
        <title>Sequencing the genomes of 1000 actinobacteria strains.</title>
        <authorList>
            <person name="Klenk H.-P."/>
        </authorList>
    </citation>
    <scope>NUCLEOTIDE SEQUENCE [LARGE SCALE GENOMIC DNA]</scope>
    <source>
        <strain evidence="2 3">DSM 15597</strain>
    </source>
</reference>
<dbReference type="EMBL" id="PDJC01000001">
    <property type="protein sequence ID" value="PFG16377.1"/>
    <property type="molecule type" value="Genomic_DNA"/>
</dbReference>
<dbReference type="Gene3D" id="3.20.80.10">
    <property type="entry name" value="Regulatory factor, effector binding domain"/>
    <property type="match status" value="1"/>
</dbReference>
<dbReference type="PIRSF" id="PIRSF031644">
    <property type="entry name" value="UCP031644"/>
    <property type="match status" value="1"/>
</dbReference>
<name>A0A2A9CPK0_9ACTN</name>
<dbReference type="OrthoDB" id="4772335at2"/>
<dbReference type="InterPro" id="IPR011256">
    <property type="entry name" value="Reg_factor_effector_dom_sf"/>
</dbReference>
<dbReference type="RefSeq" id="WP_098459924.1">
    <property type="nucleotide sequence ID" value="NZ_PDJC01000001.1"/>
</dbReference>